<dbReference type="Pfam" id="PF00337">
    <property type="entry name" value="Gal-bind_lectin"/>
    <property type="match status" value="1"/>
</dbReference>
<evidence type="ECO:0000313" key="5">
    <source>
        <dbReference type="EMBL" id="KAK9408934.1"/>
    </source>
</evidence>
<dbReference type="PANTHER" id="PTHR11346:SF32">
    <property type="entry name" value="GALECTIN-4"/>
    <property type="match status" value="1"/>
</dbReference>
<evidence type="ECO:0000256" key="3">
    <source>
        <dbReference type="RuleBase" id="RU102079"/>
    </source>
</evidence>
<feature type="domain" description="Galectin" evidence="4">
    <location>
        <begin position="1"/>
        <end position="83"/>
    </location>
</feature>
<evidence type="ECO:0000313" key="6">
    <source>
        <dbReference type="Proteomes" id="UP001474421"/>
    </source>
</evidence>
<dbReference type="InterPro" id="IPR001079">
    <property type="entry name" value="Galectin_CRD"/>
</dbReference>
<keyword evidence="6" id="KW-1185">Reference proteome</keyword>
<dbReference type="CDD" id="cd00070">
    <property type="entry name" value="GLECT"/>
    <property type="match status" value="1"/>
</dbReference>
<dbReference type="InterPro" id="IPR044156">
    <property type="entry name" value="Galectin-like"/>
</dbReference>
<reference evidence="5 6" key="1">
    <citation type="journal article" date="2024" name="Proc. Natl. Acad. Sci. U.S.A.">
        <title>The genetic regulatory architecture and epigenomic basis for age-related changes in rattlesnake venom.</title>
        <authorList>
            <person name="Hogan M.P."/>
            <person name="Holding M.L."/>
            <person name="Nystrom G.S."/>
            <person name="Colston T.J."/>
            <person name="Bartlett D.A."/>
            <person name="Mason A.J."/>
            <person name="Ellsworth S.A."/>
            <person name="Rautsaw R.M."/>
            <person name="Lawrence K.C."/>
            <person name="Strickland J.L."/>
            <person name="He B."/>
            <person name="Fraser P."/>
            <person name="Margres M.J."/>
            <person name="Gilbert D.M."/>
            <person name="Gibbs H.L."/>
            <person name="Parkinson C.L."/>
            <person name="Rokyta D.R."/>
        </authorList>
    </citation>
    <scope>NUCLEOTIDE SEQUENCE [LARGE SCALE GENOMIC DNA]</scope>
    <source>
        <strain evidence="5">DRR0105</strain>
    </source>
</reference>
<evidence type="ECO:0000256" key="2">
    <source>
        <dbReference type="ARBA" id="ARBA00022737"/>
    </source>
</evidence>
<keyword evidence="2" id="KW-0677">Repeat</keyword>
<sequence length="83" mass="10119">MKERTVVRNSFLNGRWGPEENYLSFNPFQYGQYFELSICYDKHEFQVYTNGYPFFNYAHRYIPIEHIRTLKITGDVTLSYIKY</sequence>
<evidence type="ECO:0000256" key="1">
    <source>
        <dbReference type="ARBA" id="ARBA00022734"/>
    </source>
</evidence>
<dbReference type="SMART" id="SM00908">
    <property type="entry name" value="Gal-bind_lectin"/>
    <property type="match status" value="1"/>
</dbReference>
<dbReference type="InterPro" id="IPR013320">
    <property type="entry name" value="ConA-like_dom_sf"/>
</dbReference>
<name>A0AAW1C318_CROAD</name>
<dbReference type="Gene3D" id="2.60.120.200">
    <property type="match status" value="1"/>
</dbReference>
<proteinExistence type="predicted"/>
<dbReference type="PROSITE" id="PS51304">
    <property type="entry name" value="GALECTIN"/>
    <property type="match status" value="1"/>
</dbReference>
<keyword evidence="1 3" id="KW-0430">Lectin</keyword>
<accession>A0AAW1C318</accession>
<evidence type="ECO:0000259" key="4">
    <source>
        <dbReference type="PROSITE" id="PS51304"/>
    </source>
</evidence>
<comment type="caution">
    <text evidence="5">The sequence shown here is derived from an EMBL/GenBank/DDBJ whole genome shotgun (WGS) entry which is preliminary data.</text>
</comment>
<dbReference type="Proteomes" id="UP001474421">
    <property type="component" value="Unassembled WGS sequence"/>
</dbReference>
<gene>
    <name evidence="5" type="ORF">NXF25_000109</name>
</gene>
<protein>
    <recommendedName>
        <fullName evidence="3">Galectin</fullName>
    </recommendedName>
</protein>
<dbReference type="GO" id="GO:0030246">
    <property type="term" value="F:carbohydrate binding"/>
    <property type="evidence" value="ECO:0007669"/>
    <property type="project" value="UniProtKB-UniRule"/>
</dbReference>
<organism evidence="5 6">
    <name type="scientific">Crotalus adamanteus</name>
    <name type="common">Eastern diamondback rattlesnake</name>
    <dbReference type="NCBI Taxonomy" id="8729"/>
    <lineage>
        <taxon>Eukaryota</taxon>
        <taxon>Metazoa</taxon>
        <taxon>Chordata</taxon>
        <taxon>Craniata</taxon>
        <taxon>Vertebrata</taxon>
        <taxon>Euteleostomi</taxon>
        <taxon>Lepidosauria</taxon>
        <taxon>Squamata</taxon>
        <taxon>Bifurcata</taxon>
        <taxon>Unidentata</taxon>
        <taxon>Episquamata</taxon>
        <taxon>Toxicofera</taxon>
        <taxon>Serpentes</taxon>
        <taxon>Colubroidea</taxon>
        <taxon>Viperidae</taxon>
        <taxon>Crotalinae</taxon>
        <taxon>Crotalus</taxon>
    </lineage>
</organism>
<dbReference type="PANTHER" id="PTHR11346">
    <property type="entry name" value="GALECTIN"/>
    <property type="match status" value="1"/>
</dbReference>
<dbReference type="EMBL" id="JAOTOJ010000001">
    <property type="protein sequence ID" value="KAK9408934.1"/>
    <property type="molecule type" value="Genomic_DNA"/>
</dbReference>
<dbReference type="AlphaFoldDB" id="A0AAW1C318"/>
<dbReference type="SUPFAM" id="SSF49899">
    <property type="entry name" value="Concanavalin A-like lectins/glucanases"/>
    <property type="match status" value="1"/>
</dbReference>